<dbReference type="InterPro" id="IPR001759">
    <property type="entry name" value="PTX_dom"/>
</dbReference>
<dbReference type="Gene3D" id="2.60.120.200">
    <property type="match status" value="1"/>
</dbReference>
<comment type="subcellular location">
    <subcellularLocation>
        <location evidence="1 10">Secreted</location>
    </subcellularLocation>
</comment>
<keyword evidence="12" id="KW-1185">Reference proteome</keyword>
<evidence type="ECO:0000256" key="5">
    <source>
        <dbReference type="ARBA" id="ARBA00022729"/>
    </source>
</evidence>
<feature type="chain" id="PRO_5044953358" description="Pentraxin family member" evidence="10">
    <location>
        <begin position="20"/>
        <end position="227"/>
    </location>
</feature>
<evidence type="ECO:0000256" key="9">
    <source>
        <dbReference type="PROSITE-ProRule" id="PRU01172"/>
    </source>
</evidence>
<proteinExistence type="inferred from homology"/>
<sequence>MVPLPSLLLVLVCLSGSFGQKDLLNKVFAFPASSSTAAVVLHVSNQEPLTKLTVCLRYYTLLTRPYSLFSYATRSSSNDFLIIRFNPDEYSVYVGGSVVKFKVAPKEKPSWDHICVSWDSTNGLVQFWLNGEPLPRQGLKKGYTISPEASIVLGQDQDSFGGGFNITQSFVGEISDVNLWPRVLSLTGIRMVRHNIDPRDPLIKWKSLSYTIKNEVFVEDFLVPQGV</sequence>
<dbReference type="PROSITE" id="PS00289">
    <property type="entry name" value="PTX_1"/>
    <property type="match status" value="1"/>
</dbReference>
<dbReference type="PANTHER" id="PTHR45869:SF7">
    <property type="entry name" value="C-REACTIVE PROTEIN"/>
    <property type="match status" value="1"/>
</dbReference>
<name>A0ABM3ZPQ5_PANGU</name>
<keyword evidence="3" id="KW-0964">Secreted</keyword>
<comment type="subunit">
    <text evidence="10">Homopentamer. Pentaxin (or pentraxin) have a discoid arrangement of 5 non-covalently bound subunits.</text>
</comment>
<comment type="caution">
    <text evidence="9">Lacks conserved residue(s) required for the propagation of feature annotation.</text>
</comment>
<dbReference type="InterPro" id="IPR051005">
    <property type="entry name" value="Pentraxin_domain"/>
</dbReference>
<feature type="domain" description="Pentraxin (PTX)" evidence="11">
    <location>
        <begin position="24"/>
        <end position="224"/>
    </location>
</feature>
<dbReference type="RefSeq" id="XP_060550361.1">
    <property type="nucleotide sequence ID" value="XM_060694378.1"/>
</dbReference>
<keyword evidence="2" id="KW-0011">Acute phase</keyword>
<gene>
    <name evidence="13" type="primary">LOC132712552</name>
</gene>
<evidence type="ECO:0000256" key="7">
    <source>
        <dbReference type="ARBA" id="ARBA00023157"/>
    </source>
</evidence>
<dbReference type="SMART" id="SM00159">
    <property type="entry name" value="PTX"/>
    <property type="match status" value="1"/>
</dbReference>
<evidence type="ECO:0000256" key="6">
    <source>
        <dbReference type="ARBA" id="ARBA00022837"/>
    </source>
</evidence>
<dbReference type="SUPFAM" id="SSF49899">
    <property type="entry name" value="Concanavalin A-like lectins/glucanases"/>
    <property type="match status" value="1"/>
</dbReference>
<comment type="similarity">
    <text evidence="8 10">Belongs to the pentraxin family.</text>
</comment>
<dbReference type="GeneID" id="132712552"/>
<evidence type="ECO:0000256" key="2">
    <source>
        <dbReference type="ARBA" id="ARBA00022486"/>
    </source>
</evidence>
<evidence type="ECO:0000313" key="12">
    <source>
        <dbReference type="Proteomes" id="UP001652622"/>
    </source>
</evidence>
<keyword evidence="4 10" id="KW-0479">Metal-binding</keyword>
<dbReference type="PANTHER" id="PTHR45869">
    <property type="entry name" value="C-REACTIVE PROTEIN-RELATED"/>
    <property type="match status" value="1"/>
</dbReference>
<organism evidence="12 13">
    <name type="scientific">Pantherophis guttatus</name>
    <name type="common">Corn snake</name>
    <name type="synonym">Elaphe guttata</name>
    <dbReference type="NCBI Taxonomy" id="94885"/>
    <lineage>
        <taxon>Eukaryota</taxon>
        <taxon>Metazoa</taxon>
        <taxon>Chordata</taxon>
        <taxon>Craniata</taxon>
        <taxon>Vertebrata</taxon>
        <taxon>Euteleostomi</taxon>
        <taxon>Lepidosauria</taxon>
        <taxon>Squamata</taxon>
        <taxon>Bifurcata</taxon>
        <taxon>Unidentata</taxon>
        <taxon>Episquamata</taxon>
        <taxon>Toxicofera</taxon>
        <taxon>Serpentes</taxon>
        <taxon>Colubroidea</taxon>
        <taxon>Colubridae</taxon>
        <taxon>Colubrinae</taxon>
        <taxon>Pantherophis</taxon>
    </lineage>
</organism>
<keyword evidence="6 10" id="KW-0106">Calcium</keyword>
<dbReference type="InterPro" id="IPR030476">
    <property type="entry name" value="Pentaxin_CS"/>
</dbReference>
<evidence type="ECO:0000256" key="3">
    <source>
        <dbReference type="ARBA" id="ARBA00022525"/>
    </source>
</evidence>
<dbReference type="CDD" id="cd00152">
    <property type="entry name" value="PTX"/>
    <property type="match status" value="1"/>
</dbReference>
<feature type="signal peptide" evidence="10">
    <location>
        <begin position="1"/>
        <end position="19"/>
    </location>
</feature>
<evidence type="ECO:0000256" key="4">
    <source>
        <dbReference type="ARBA" id="ARBA00022723"/>
    </source>
</evidence>
<dbReference type="Pfam" id="PF00354">
    <property type="entry name" value="Pentaxin"/>
    <property type="match status" value="1"/>
</dbReference>
<protein>
    <recommendedName>
        <fullName evidence="10">Pentraxin family member</fullName>
    </recommendedName>
</protein>
<evidence type="ECO:0000259" key="11">
    <source>
        <dbReference type="PROSITE" id="PS51828"/>
    </source>
</evidence>
<evidence type="ECO:0000256" key="1">
    <source>
        <dbReference type="ARBA" id="ARBA00004613"/>
    </source>
</evidence>
<dbReference type="InterPro" id="IPR013320">
    <property type="entry name" value="ConA-like_dom_sf"/>
</dbReference>
<comment type="cofactor">
    <cofactor evidence="10">
        <name>Ca(2+)</name>
        <dbReference type="ChEBI" id="CHEBI:29108"/>
    </cofactor>
    <text evidence="10">Binds 2 calcium ions per subunit.</text>
</comment>
<evidence type="ECO:0000256" key="10">
    <source>
        <dbReference type="RuleBase" id="RU362112"/>
    </source>
</evidence>
<dbReference type="Proteomes" id="UP001652622">
    <property type="component" value="Unplaced"/>
</dbReference>
<reference evidence="13" key="1">
    <citation type="submission" date="2025-08" db="UniProtKB">
        <authorList>
            <consortium name="RefSeq"/>
        </authorList>
    </citation>
    <scope>IDENTIFICATION</scope>
    <source>
        <tissue evidence="13">Blood</tissue>
    </source>
</reference>
<keyword evidence="5 10" id="KW-0732">Signal</keyword>
<keyword evidence="7" id="KW-1015">Disulfide bond</keyword>
<accession>A0ABM3ZPQ5</accession>
<dbReference type="PROSITE" id="PS51828">
    <property type="entry name" value="PTX_2"/>
    <property type="match status" value="1"/>
</dbReference>
<dbReference type="PRINTS" id="PR00895">
    <property type="entry name" value="PENTAXIN"/>
</dbReference>
<evidence type="ECO:0000256" key="8">
    <source>
        <dbReference type="ARBA" id="ARBA00038102"/>
    </source>
</evidence>
<evidence type="ECO:0000313" key="13">
    <source>
        <dbReference type="RefSeq" id="XP_060550361.1"/>
    </source>
</evidence>